<evidence type="ECO:0000256" key="2">
    <source>
        <dbReference type="ARBA" id="ARBA00022692"/>
    </source>
</evidence>
<comment type="subcellular location">
    <subcellularLocation>
        <location evidence="1">Membrane</location>
        <topology evidence="1">Multi-pass membrane protein</topology>
    </subcellularLocation>
</comment>
<feature type="transmembrane region" description="Helical" evidence="5">
    <location>
        <begin position="119"/>
        <end position="140"/>
    </location>
</feature>
<keyword evidence="3 5" id="KW-1133">Transmembrane helix</keyword>
<dbReference type="GO" id="GO:0043190">
    <property type="term" value="C:ATP-binding cassette (ABC) transporter complex"/>
    <property type="evidence" value="ECO:0007669"/>
    <property type="project" value="InterPro"/>
</dbReference>
<feature type="transmembrane region" description="Helical" evidence="5">
    <location>
        <begin position="69"/>
        <end position="93"/>
    </location>
</feature>
<dbReference type="PIRSF" id="PIRSF006648">
    <property type="entry name" value="DrrB"/>
    <property type="match status" value="1"/>
</dbReference>
<gene>
    <name evidence="7" type="ORF">MNBD_PLANCTO03-289</name>
</gene>
<feature type="transmembrane region" description="Helical" evidence="5">
    <location>
        <begin position="30"/>
        <end position="49"/>
    </location>
</feature>
<dbReference type="PANTHER" id="PTHR43229">
    <property type="entry name" value="NODULATION PROTEIN J"/>
    <property type="match status" value="1"/>
</dbReference>
<dbReference type="GO" id="GO:0140359">
    <property type="term" value="F:ABC-type transporter activity"/>
    <property type="evidence" value="ECO:0007669"/>
    <property type="project" value="InterPro"/>
</dbReference>
<evidence type="ECO:0000313" key="7">
    <source>
        <dbReference type="EMBL" id="VAX42831.1"/>
    </source>
</evidence>
<accession>A0A3B1DV45</accession>
<keyword evidence="4 5" id="KW-0472">Membrane</keyword>
<evidence type="ECO:0000259" key="6">
    <source>
        <dbReference type="PROSITE" id="PS51012"/>
    </source>
</evidence>
<sequence>MAAPTSSGIPSTLVLTRRELVRITRQPSRLIASIATPLIIWLLLGSGFADSFRPPTATTPDTAETLGYGAYLLPGMLTMTVLFSSIFGAMSLIEDRHEGFLQSVLVSPAPRWSIAASKLLGSALIATAQAMLILPAAFLLGNAVGPGGLVLASFGLLCTALGIAGIGLAAAWWVDSSQGFHGVMNLVLLPMWLLSGSVFPLEGASGWMRAIMMANPVTWCTKALHASLGTGGGEPTIAWVVTLLFACFGIGLGWVTLGRGVRRF</sequence>
<evidence type="ECO:0000256" key="4">
    <source>
        <dbReference type="ARBA" id="ARBA00023136"/>
    </source>
</evidence>
<feature type="transmembrane region" description="Helical" evidence="5">
    <location>
        <begin position="152"/>
        <end position="174"/>
    </location>
</feature>
<evidence type="ECO:0000256" key="3">
    <source>
        <dbReference type="ARBA" id="ARBA00022989"/>
    </source>
</evidence>
<keyword evidence="2 5" id="KW-0812">Transmembrane</keyword>
<organism evidence="7">
    <name type="scientific">hydrothermal vent metagenome</name>
    <dbReference type="NCBI Taxonomy" id="652676"/>
    <lineage>
        <taxon>unclassified sequences</taxon>
        <taxon>metagenomes</taxon>
        <taxon>ecological metagenomes</taxon>
    </lineage>
</organism>
<protein>
    <recommendedName>
        <fullName evidence="6">ABC transmembrane type-2 domain-containing protein</fullName>
    </recommendedName>
</protein>
<dbReference type="Pfam" id="PF01061">
    <property type="entry name" value="ABC2_membrane"/>
    <property type="match status" value="1"/>
</dbReference>
<feature type="transmembrane region" description="Helical" evidence="5">
    <location>
        <begin position="237"/>
        <end position="257"/>
    </location>
</feature>
<dbReference type="PANTHER" id="PTHR43229:SF2">
    <property type="entry name" value="NODULATION PROTEIN J"/>
    <property type="match status" value="1"/>
</dbReference>
<dbReference type="InterPro" id="IPR047817">
    <property type="entry name" value="ABC2_TM_bact-type"/>
</dbReference>
<feature type="domain" description="ABC transmembrane type-2" evidence="6">
    <location>
        <begin position="28"/>
        <end position="260"/>
    </location>
</feature>
<dbReference type="EMBL" id="UOGK01000761">
    <property type="protein sequence ID" value="VAX42831.1"/>
    <property type="molecule type" value="Genomic_DNA"/>
</dbReference>
<proteinExistence type="predicted"/>
<dbReference type="InterPro" id="IPR013525">
    <property type="entry name" value="ABC2_TM"/>
</dbReference>
<dbReference type="InterPro" id="IPR000412">
    <property type="entry name" value="ABC_2_transport"/>
</dbReference>
<dbReference type="InterPro" id="IPR051784">
    <property type="entry name" value="Nod_factor_ABC_transporter"/>
</dbReference>
<name>A0A3B1DV45_9ZZZZ</name>
<dbReference type="PROSITE" id="PS51012">
    <property type="entry name" value="ABC_TM2"/>
    <property type="match status" value="1"/>
</dbReference>
<evidence type="ECO:0000256" key="1">
    <source>
        <dbReference type="ARBA" id="ARBA00004141"/>
    </source>
</evidence>
<dbReference type="AlphaFoldDB" id="A0A3B1DV45"/>
<feature type="transmembrane region" description="Helical" evidence="5">
    <location>
        <begin position="186"/>
        <end position="208"/>
    </location>
</feature>
<evidence type="ECO:0000256" key="5">
    <source>
        <dbReference type="SAM" id="Phobius"/>
    </source>
</evidence>
<reference evidence="7" key="1">
    <citation type="submission" date="2018-06" db="EMBL/GenBank/DDBJ databases">
        <authorList>
            <person name="Zhirakovskaya E."/>
        </authorList>
    </citation>
    <scope>NUCLEOTIDE SEQUENCE</scope>
</reference>